<dbReference type="Proteomes" id="UP000468901">
    <property type="component" value="Unassembled WGS sequence"/>
</dbReference>
<dbReference type="Gene3D" id="3.40.50.1240">
    <property type="entry name" value="Phosphoglycerate mutase-like"/>
    <property type="match status" value="1"/>
</dbReference>
<dbReference type="AlphaFoldDB" id="A0A6N6VL27"/>
<dbReference type="Pfam" id="PF00300">
    <property type="entry name" value="His_Phos_1"/>
    <property type="match status" value="1"/>
</dbReference>
<evidence type="ECO:0000313" key="3">
    <source>
        <dbReference type="Proteomes" id="UP000468901"/>
    </source>
</evidence>
<accession>A0A6N6VL27</accession>
<evidence type="ECO:0000256" key="1">
    <source>
        <dbReference type="PIRSR" id="PIRSR613078-2"/>
    </source>
</evidence>
<dbReference type="CDD" id="cd07067">
    <property type="entry name" value="HP_PGM_like"/>
    <property type="match status" value="1"/>
</dbReference>
<name>A0A6N6VL27_9HYPH</name>
<dbReference type="PANTHER" id="PTHR47623">
    <property type="entry name" value="OS09G0287300 PROTEIN"/>
    <property type="match status" value="1"/>
</dbReference>
<dbReference type="PANTHER" id="PTHR47623:SF1">
    <property type="entry name" value="OS09G0287300 PROTEIN"/>
    <property type="match status" value="1"/>
</dbReference>
<dbReference type="SUPFAM" id="SSF53254">
    <property type="entry name" value="Phosphoglycerate mutase-like"/>
    <property type="match status" value="1"/>
</dbReference>
<reference evidence="2 3" key="1">
    <citation type="submission" date="2019-09" db="EMBL/GenBank/DDBJ databases">
        <title>Parvibaculum sedimenti sp. nov., isolated from sediment.</title>
        <authorList>
            <person name="Wang Y."/>
        </authorList>
    </citation>
    <scope>NUCLEOTIDE SEQUENCE [LARGE SCALE GENOMIC DNA]</scope>
    <source>
        <strain evidence="2 3">HXT-9</strain>
    </source>
</reference>
<protein>
    <submittedName>
        <fullName evidence="2">Histidine phosphatase family protein</fullName>
    </submittedName>
</protein>
<dbReference type="InterPro" id="IPR029033">
    <property type="entry name" value="His_PPase_superfam"/>
</dbReference>
<comment type="caution">
    <text evidence="2">The sequence shown here is derived from an EMBL/GenBank/DDBJ whole genome shotgun (WGS) entry which is preliminary data.</text>
</comment>
<gene>
    <name evidence="2" type="ORF">F2P47_05850</name>
</gene>
<feature type="binding site" evidence="1">
    <location>
        <position position="58"/>
    </location>
    <ligand>
        <name>substrate</name>
    </ligand>
</feature>
<dbReference type="EMBL" id="WESC01000004">
    <property type="protein sequence ID" value="KAB7741265.1"/>
    <property type="molecule type" value="Genomic_DNA"/>
</dbReference>
<dbReference type="InterPro" id="IPR013078">
    <property type="entry name" value="His_Pase_superF_clade-1"/>
</dbReference>
<dbReference type="SMART" id="SM00855">
    <property type="entry name" value="PGAM"/>
    <property type="match status" value="1"/>
</dbReference>
<sequence length="177" mass="19764">MKRLCLMRHAKSDWSDPAKDDFERALNARGIKSATFMADYIAASDYKPDAVLCSTAKRARETFVPLRKRLPADLPVIFRDELYHAMPDVMLNEIHHAPADAQTLLVVAHNPGLVLLAMALAEDPEEEVALKVANGVPTGGFIVFEFDVDDWKEVKEGKGRTVFFGRPRDLMAPAEKN</sequence>
<proteinExistence type="predicted"/>
<evidence type="ECO:0000313" key="2">
    <source>
        <dbReference type="EMBL" id="KAB7741265.1"/>
    </source>
</evidence>
<dbReference type="RefSeq" id="WP_152215235.1">
    <property type="nucleotide sequence ID" value="NZ_JBAQYD010000116.1"/>
</dbReference>
<keyword evidence="3" id="KW-1185">Reference proteome</keyword>
<organism evidence="2 3">
    <name type="scientific">Parvibaculum sedimenti</name>
    <dbReference type="NCBI Taxonomy" id="2608632"/>
    <lineage>
        <taxon>Bacteria</taxon>
        <taxon>Pseudomonadati</taxon>
        <taxon>Pseudomonadota</taxon>
        <taxon>Alphaproteobacteria</taxon>
        <taxon>Hyphomicrobiales</taxon>
        <taxon>Parvibaculaceae</taxon>
        <taxon>Parvibaculum</taxon>
    </lineage>
</organism>